<dbReference type="InterPro" id="IPR011663">
    <property type="entry name" value="UTRA"/>
</dbReference>
<dbReference type="GO" id="GO:0006355">
    <property type="term" value="P:regulation of DNA-templated transcription"/>
    <property type="evidence" value="ECO:0007669"/>
    <property type="project" value="InterPro"/>
</dbReference>
<proteinExistence type="predicted"/>
<dbReference type="InterPro" id="IPR028978">
    <property type="entry name" value="Chorismate_lyase_/UTRA_dom_sf"/>
</dbReference>
<accession>K1JQ21</accession>
<dbReference type="OrthoDB" id="7363114at2"/>
<sequence length="90" mass="10241">MIDIIPRVYRKKCVEIRQVVEATLLSEEAALHLERVPGIPALRITRRYLDAKRHAILTTISTHPADRYAFNLNVQIDPEDGRTSFTADGL</sequence>
<dbReference type="AlphaFoldDB" id="K1JQ21"/>
<evidence type="ECO:0000313" key="3">
    <source>
        <dbReference type="Proteomes" id="UP000005835"/>
    </source>
</evidence>
<dbReference type="HOGENOM" id="CLU_2439676_0_0_4"/>
<protein>
    <recommendedName>
        <fullName evidence="1">UbiC transcription regulator-associated domain-containing protein</fullName>
    </recommendedName>
</protein>
<dbReference type="Gene3D" id="3.40.1410.10">
    <property type="entry name" value="Chorismate lyase-like"/>
    <property type="match status" value="1"/>
</dbReference>
<dbReference type="Pfam" id="PF07702">
    <property type="entry name" value="UTRA"/>
    <property type="match status" value="1"/>
</dbReference>
<dbReference type="EMBL" id="ADMG01000005">
    <property type="protein sequence ID" value="EKB32296.1"/>
    <property type="molecule type" value="Genomic_DNA"/>
</dbReference>
<dbReference type="PATRIC" id="fig|742823.3.peg.104"/>
<dbReference type="SUPFAM" id="SSF64288">
    <property type="entry name" value="Chorismate lyase-like"/>
    <property type="match status" value="1"/>
</dbReference>
<feature type="domain" description="UbiC transcription regulator-associated" evidence="1">
    <location>
        <begin position="4"/>
        <end position="68"/>
    </location>
</feature>
<dbReference type="eggNOG" id="COG2188">
    <property type="taxonomic scope" value="Bacteria"/>
</dbReference>
<name>K1JQ21_9BURK</name>
<evidence type="ECO:0000259" key="1">
    <source>
        <dbReference type="Pfam" id="PF07702"/>
    </source>
</evidence>
<dbReference type="Proteomes" id="UP000005835">
    <property type="component" value="Unassembled WGS sequence"/>
</dbReference>
<reference evidence="2 3" key="1">
    <citation type="submission" date="2012-05" db="EMBL/GenBank/DDBJ databases">
        <title>The Genome Sequence of Sutterella wadsworthensis 2_1_59BFAA.</title>
        <authorList>
            <consortium name="The Broad Institute Genome Sequencing Platform"/>
            <person name="Earl A."/>
            <person name="Ward D."/>
            <person name="Feldgarden M."/>
            <person name="Gevers D."/>
            <person name="Daigneault M."/>
            <person name="Strauss J."/>
            <person name="Allen-Vercoe E."/>
            <person name="Walker B."/>
            <person name="Young S.K."/>
            <person name="Zeng Q."/>
            <person name="Gargeya S."/>
            <person name="Fitzgerald M."/>
            <person name="Haas B."/>
            <person name="Abouelleil A."/>
            <person name="Alvarado L."/>
            <person name="Arachchi H.M."/>
            <person name="Berlin A.M."/>
            <person name="Chapman S.B."/>
            <person name="Goldberg J."/>
            <person name="Griggs A."/>
            <person name="Gujja S."/>
            <person name="Hansen M."/>
            <person name="Howarth C."/>
            <person name="Imamovic A."/>
            <person name="Larimer J."/>
            <person name="McCowen C."/>
            <person name="Montmayeur A."/>
            <person name="Murphy C."/>
            <person name="Neiman D."/>
            <person name="Pearson M."/>
            <person name="Priest M."/>
            <person name="Roberts A."/>
            <person name="Saif S."/>
            <person name="Shea T."/>
            <person name="Sisk P."/>
            <person name="Sykes S."/>
            <person name="Wortman J."/>
            <person name="Nusbaum C."/>
            <person name="Birren B."/>
        </authorList>
    </citation>
    <scope>NUCLEOTIDE SEQUENCE [LARGE SCALE GENOMIC DNA]</scope>
    <source>
        <strain evidence="2 3">2_1_59BFAA</strain>
    </source>
</reference>
<keyword evidence="3" id="KW-1185">Reference proteome</keyword>
<dbReference type="GO" id="GO:0003677">
    <property type="term" value="F:DNA binding"/>
    <property type="evidence" value="ECO:0007669"/>
    <property type="project" value="InterPro"/>
</dbReference>
<comment type="caution">
    <text evidence="2">The sequence shown here is derived from an EMBL/GenBank/DDBJ whole genome shotgun (WGS) entry which is preliminary data.</text>
</comment>
<gene>
    <name evidence="2" type="ORF">HMPREF9465_00101</name>
</gene>
<organism evidence="2 3">
    <name type="scientific">Sutterella wadsworthensis 2_1_59BFAA</name>
    <dbReference type="NCBI Taxonomy" id="742823"/>
    <lineage>
        <taxon>Bacteria</taxon>
        <taxon>Pseudomonadati</taxon>
        <taxon>Pseudomonadota</taxon>
        <taxon>Betaproteobacteria</taxon>
        <taxon>Burkholderiales</taxon>
        <taxon>Sutterellaceae</taxon>
        <taxon>Sutterella</taxon>
    </lineage>
</organism>
<dbReference type="RefSeq" id="WP_005433074.1">
    <property type="nucleotide sequence ID" value="NZ_JH815513.1"/>
</dbReference>
<evidence type="ECO:0000313" key="2">
    <source>
        <dbReference type="EMBL" id="EKB32296.1"/>
    </source>
</evidence>